<evidence type="ECO:0000313" key="4">
    <source>
        <dbReference type="EMBL" id="GFZ11293.1"/>
    </source>
</evidence>
<dbReference type="AlphaFoldDB" id="A0A7J0GKG1"/>
<gene>
    <name evidence="4" type="ORF">Acr_22g0006910</name>
</gene>
<feature type="chain" id="PRO_5029623092" evidence="2">
    <location>
        <begin position="27"/>
        <end position="763"/>
    </location>
</feature>
<evidence type="ECO:0000256" key="1">
    <source>
        <dbReference type="SAM" id="MobiDB-lite"/>
    </source>
</evidence>
<dbReference type="Proteomes" id="UP000585474">
    <property type="component" value="Unassembled WGS sequence"/>
</dbReference>
<accession>A0A7J0GKG1</accession>
<dbReference type="Pfam" id="PF14223">
    <property type="entry name" value="Retrotran_gag_2"/>
    <property type="match status" value="1"/>
</dbReference>
<evidence type="ECO:0000256" key="2">
    <source>
        <dbReference type="SAM" id="SignalP"/>
    </source>
</evidence>
<keyword evidence="5" id="KW-1185">Reference proteome</keyword>
<feature type="region of interest" description="Disordered" evidence="1">
    <location>
        <begin position="322"/>
        <end position="367"/>
    </location>
</feature>
<feature type="compositionally biased region" description="Low complexity" evidence="1">
    <location>
        <begin position="80"/>
        <end position="89"/>
    </location>
</feature>
<comment type="caution">
    <text evidence="4">The sequence shown here is derived from an EMBL/GenBank/DDBJ whole genome shotgun (WGS) entry which is preliminary data.</text>
</comment>
<keyword evidence="4" id="KW-0346">Stress response</keyword>
<sequence length="763" mass="83266">MRPTSSAVVLLLSCFSLLLIPPPSDGWSLLPFSHRPTTEPGELWDPFRVLEHVPLGLERERGLSSSPDGLEGNARRTCYQGGRARPQGRGAEERSCSSRRYGAPAPNRVGNGVRTRPHAPFEDRQVRSVSATRQGRSHALPRARGRTHAPTRAREEAARAATREEECPRALTRRAEAIMRSHTRGEGGVHARLTLQAEARAREAPRGATCAATLALTSHIKLEEMYQAKTSRNKALLMRRLVNLKLQRETTVAEHTSEFQSLVNQLTSVDLQFDDEMQALLLLSSLSESWETLVVSLSNSVPNGKLTTSMVMDALFNEEARRKEMGSTDQSESQALVSDGSRERGRGQGRGHHRDTGKGWDCPKYKAQDQSSDTAATAVMAVDESEVLLAASDDGKSDLHARDVYGWRTTQLAELLLAEGQSGSAWQTGSFVTLTEVRHVPNLRKNLISIGMLDAKGCSFDASRGILRVSKGNKEMLWGKKTRGLYRLEGNVQIGGATIRHGSSGISEKNGQGKQPLHRGTQSKRRGTWRIWSGTRAQGDALGYVWKSGQTRVMQPVQDVHREAQRKETNCAHNGATTTRKVTYFAAHPGGGCGAPQWGVCVQGAPCSDAVLKSDGGAGSEVVRKDNLKTSDYPPVGWRGRLLSPAHLDESKPTWMSPSPVAKPKPDWSSYGVSMCDGVHHLLPLVCKRDGRVLRFSTCVCCGLRADYCEAKLENGVLTISFAKKSPDRVKGPKVVSIAVAAEGESQAKISSAKIPDEAKMEL</sequence>
<feature type="compositionally biased region" description="Polar residues" evidence="1">
    <location>
        <begin position="327"/>
        <end position="336"/>
    </location>
</feature>
<dbReference type="EMBL" id="BJWL01000022">
    <property type="protein sequence ID" value="GFZ11293.1"/>
    <property type="molecule type" value="Genomic_DNA"/>
</dbReference>
<feature type="domain" description="Retrovirus-related Pol polyprotein from transposon TNT 1-94-like beta-barrel" evidence="3">
    <location>
        <begin position="428"/>
        <end position="458"/>
    </location>
</feature>
<organism evidence="4 5">
    <name type="scientific">Actinidia rufa</name>
    <dbReference type="NCBI Taxonomy" id="165716"/>
    <lineage>
        <taxon>Eukaryota</taxon>
        <taxon>Viridiplantae</taxon>
        <taxon>Streptophyta</taxon>
        <taxon>Embryophyta</taxon>
        <taxon>Tracheophyta</taxon>
        <taxon>Spermatophyta</taxon>
        <taxon>Magnoliopsida</taxon>
        <taxon>eudicotyledons</taxon>
        <taxon>Gunneridae</taxon>
        <taxon>Pentapetalae</taxon>
        <taxon>asterids</taxon>
        <taxon>Ericales</taxon>
        <taxon>Actinidiaceae</taxon>
        <taxon>Actinidia</taxon>
    </lineage>
</organism>
<reference evidence="4 5" key="1">
    <citation type="submission" date="2019-07" db="EMBL/GenBank/DDBJ databases">
        <title>De Novo Assembly of kiwifruit Actinidia rufa.</title>
        <authorList>
            <person name="Sugita-Konishi S."/>
            <person name="Sato K."/>
            <person name="Mori E."/>
            <person name="Abe Y."/>
            <person name="Kisaki G."/>
            <person name="Hamano K."/>
            <person name="Suezawa K."/>
            <person name="Otani M."/>
            <person name="Fukuda T."/>
            <person name="Manabe T."/>
            <person name="Gomi K."/>
            <person name="Tabuchi M."/>
            <person name="Akimitsu K."/>
            <person name="Kataoka I."/>
        </authorList>
    </citation>
    <scope>NUCLEOTIDE SEQUENCE [LARGE SCALE GENOMIC DNA]</scope>
    <source>
        <strain evidence="5">cv. Fuchu</strain>
    </source>
</reference>
<feature type="region of interest" description="Disordered" evidence="1">
    <location>
        <begin position="79"/>
        <end position="167"/>
    </location>
</feature>
<feature type="compositionally biased region" description="Basic and acidic residues" evidence="1">
    <location>
        <begin position="354"/>
        <end position="367"/>
    </location>
</feature>
<feature type="compositionally biased region" description="Basic residues" evidence="1">
    <location>
        <begin position="135"/>
        <end position="151"/>
    </location>
</feature>
<dbReference type="InterPro" id="IPR054722">
    <property type="entry name" value="PolX-like_BBD"/>
</dbReference>
<feature type="compositionally biased region" description="Basic and acidic residues" evidence="1">
    <location>
        <begin position="152"/>
        <end position="167"/>
    </location>
</feature>
<evidence type="ECO:0000313" key="5">
    <source>
        <dbReference type="Proteomes" id="UP000585474"/>
    </source>
</evidence>
<feature type="signal peptide" evidence="2">
    <location>
        <begin position="1"/>
        <end position="26"/>
    </location>
</feature>
<feature type="compositionally biased region" description="Polar residues" evidence="1">
    <location>
        <begin position="504"/>
        <end position="513"/>
    </location>
</feature>
<feature type="region of interest" description="Disordered" evidence="1">
    <location>
        <begin position="499"/>
        <end position="526"/>
    </location>
</feature>
<proteinExistence type="predicted"/>
<keyword evidence="2" id="KW-0732">Signal</keyword>
<dbReference type="Pfam" id="PF22936">
    <property type="entry name" value="Pol_BBD"/>
    <property type="match status" value="1"/>
</dbReference>
<name>A0A7J0GKG1_9ERIC</name>
<evidence type="ECO:0000259" key="3">
    <source>
        <dbReference type="Pfam" id="PF22936"/>
    </source>
</evidence>
<protein>
    <submittedName>
        <fullName evidence="4">Heat shock protein 18.2</fullName>
    </submittedName>
</protein>